<dbReference type="SUPFAM" id="SSF160719">
    <property type="entry name" value="gpW/gp25-like"/>
    <property type="match status" value="1"/>
</dbReference>
<gene>
    <name evidence="1" type="ORF">PX52LOC_01689</name>
</gene>
<dbReference type="RefSeq" id="WP_149109659.1">
    <property type="nucleotide sequence ID" value="NZ_CP042425.1"/>
</dbReference>
<protein>
    <recommendedName>
        <fullName evidence="3">Phage tail protein</fullName>
    </recommendedName>
</protein>
<name>A0A5C1A8G4_9BACT</name>
<dbReference type="Gene3D" id="3.10.450.40">
    <property type="match status" value="1"/>
</dbReference>
<evidence type="ECO:0008006" key="3">
    <source>
        <dbReference type="Google" id="ProtNLM"/>
    </source>
</evidence>
<keyword evidence="2" id="KW-1185">Reference proteome</keyword>
<dbReference type="OrthoDB" id="9786516at2"/>
<dbReference type="Proteomes" id="UP000324974">
    <property type="component" value="Chromosome"/>
</dbReference>
<dbReference type="KEGG" id="lrs:PX52LOC_01689"/>
<accession>A0A5C1A8G4</accession>
<dbReference type="EMBL" id="CP042425">
    <property type="protein sequence ID" value="QEL14795.1"/>
    <property type="molecule type" value="Genomic_DNA"/>
</dbReference>
<organism evidence="1 2">
    <name type="scientific">Limnoglobus roseus</name>
    <dbReference type="NCBI Taxonomy" id="2598579"/>
    <lineage>
        <taxon>Bacteria</taxon>
        <taxon>Pseudomonadati</taxon>
        <taxon>Planctomycetota</taxon>
        <taxon>Planctomycetia</taxon>
        <taxon>Gemmatales</taxon>
        <taxon>Gemmataceae</taxon>
        <taxon>Limnoglobus</taxon>
    </lineage>
</organism>
<proteinExistence type="predicted"/>
<dbReference type="AlphaFoldDB" id="A0A5C1A8G4"/>
<evidence type="ECO:0000313" key="2">
    <source>
        <dbReference type="Proteomes" id="UP000324974"/>
    </source>
</evidence>
<sequence>MTDAAHYFGSDLVISANGDLLVADGLEESKQRVLRRLLTNQKDYLWQPAYGAGLPSYIGLPLDEAAISALIKSQMYLEADVSHDPEPQVTLQSIPNGISAQITYFSIENGEPVLLSFDLTP</sequence>
<reference evidence="2" key="1">
    <citation type="submission" date="2019-08" db="EMBL/GenBank/DDBJ databases">
        <title>Limnoglobus roseus gen. nov., sp. nov., a novel freshwater planctomycete with a giant genome from the family Gemmataceae.</title>
        <authorList>
            <person name="Kulichevskaya I.S."/>
            <person name="Naumoff D.G."/>
            <person name="Miroshnikov K."/>
            <person name="Ivanova A."/>
            <person name="Philippov D.A."/>
            <person name="Hakobyan A."/>
            <person name="Rijpstra I.C."/>
            <person name="Sinninghe Damste J.S."/>
            <person name="Liesack W."/>
            <person name="Dedysh S.N."/>
        </authorList>
    </citation>
    <scope>NUCLEOTIDE SEQUENCE [LARGE SCALE GENOMIC DNA]</scope>
    <source>
        <strain evidence="2">PX52</strain>
    </source>
</reference>
<evidence type="ECO:0000313" key="1">
    <source>
        <dbReference type="EMBL" id="QEL14795.1"/>
    </source>
</evidence>